<protein>
    <recommendedName>
        <fullName evidence="4">Nephrocystin 3-like N-terminal domain-containing protein</fullName>
    </recommendedName>
</protein>
<name>A0AA39Y2A5_9PEZI</name>
<sequence>MMSPELNALQRWLSPSTGPQKRELDARFKAQQETVDSYETCQWLLNLDIYREWADPRTTANILWIHGKPGSGKSVLAAFIVKLLRRQTGPNRETDVTINCSAPTSSPTCPVYRKPTSVMFFFCGLESAKEFASNIVGTFVHQLLLSHSQNTLLQSALLHLASLAPNREGPDVKSLSDFLKEYCSLLGPFYIIVDALEENAHVSECLEALHAFQGCSSVRILILSQQTSNISREMPQRFPGHAAFGIEEYTKNDIDQYIQRKTASLLKNQPALAEMEQDIIQHMQSQADGMFQWVNACIGHLQDEVSDATEGEEGSQRQPAKQVSRAKVRETLSALHPGLNSTYRKVFERILRTTSDFEHSRIRSALCWLCVPGGDLRASDVWRAVEMEEDASPPAVLVDSDGSYFDKSSARRLSRLLGSLLELQPGEDGEVFARVCHPSLKIFLTQPNPDASNSAPTRFQLTNEDAHVLCAKVCMRVCADSCQRLYRSDSAARRNPLVAYSWTYWAFHLKLSERAFESANIEAIFDNMMLRVSENSLRFAIVLSQYATAPRVLPDIKDRLESVIAMQRAQAALIKLLRSLDNIRVALPVSQTLSRARQLAKDSERQYAGSAIWSASQVSKTYVSAYQRHKSAVSRLAVDSLLQLHPWSDIELPEAVHNLGDVARGLRLVALQFAVSPVYEDFMRQFDDSPSIFVFLTFTASFFESVASFPLWKKLPDFIHPERAFVVMDPKDEGYGGAAFVRRRLQERERYRLLMPSVSVRNWNEIHSVSVKPHHGIPAHRWYTSMVAYRLFSGPPGLGQTFIINPLHNAHQRFYSHLDINGAQYLQAPSVAMSRYVPQAIQDAPVQTFLASIPSLLSLYVAKYAEMVSIALFGRWGWVYLQISHWRFTGALNRLSTVPTIFRFLAKSGQGYQFLHIGVGLFLYGLRWKFCPWLGAHLFPHPIRDLVLAFSDPLEFFKEYYSWTWTQSLFATIQAGVGMTMMQLAFTMFGHQRPVSDFARIFVTFWYLTFLERSVCAGVNAVTPTIAVLSAVFSDHETLRSLMEGSFIYWTRVFIGLCQMGFNMLVIAQMGSGMAIIAILLTNILVVFFLVWYSDAITNFFTAIVWGVTWPVRAVAHAIYMLGVKPLLEASEVAAELAVWSVDALLLPFLKICGILTVLLVLLYGARIFGRFCADPLDLQDTATELVEETRRARRTLPGVGDAPLRLEGVGAQTAPAKPAIRLPFLRHMKRGKVGKNE</sequence>
<keyword evidence="3" id="KW-1133">Transmembrane helix</keyword>
<gene>
    <name evidence="5" type="ORF">B0T16DRAFT_417675</name>
</gene>
<feature type="domain" description="Nephrocystin 3-like N-terminal" evidence="4">
    <location>
        <begin position="39"/>
        <end position="224"/>
    </location>
</feature>
<evidence type="ECO:0000256" key="3">
    <source>
        <dbReference type="SAM" id="Phobius"/>
    </source>
</evidence>
<reference evidence="5" key="1">
    <citation type="submission" date="2023-06" db="EMBL/GenBank/DDBJ databases">
        <title>Genome-scale phylogeny and comparative genomics of the fungal order Sordariales.</title>
        <authorList>
            <consortium name="Lawrence Berkeley National Laboratory"/>
            <person name="Hensen N."/>
            <person name="Bonometti L."/>
            <person name="Westerberg I."/>
            <person name="Brannstrom I.O."/>
            <person name="Guillou S."/>
            <person name="Cros-Aarteil S."/>
            <person name="Calhoun S."/>
            <person name="Haridas S."/>
            <person name="Kuo A."/>
            <person name="Mondo S."/>
            <person name="Pangilinan J."/>
            <person name="Riley R."/>
            <person name="Labutti K."/>
            <person name="Andreopoulos B."/>
            <person name="Lipzen A."/>
            <person name="Chen C."/>
            <person name="Yanf M."/>
            <person name="Daum C."/>
            <person name="Ng V."/>
            <person name="Clum A."/>
            <person name="Steindorff A."/>
            <person name="Ohm R."/>
            <person name="Martin F."/>
            <person name="Silar P."/>
            <person name="Natvig D."/>
            <person name="Lalanne C."/>
            <person name="Gautier V."/>
            <person name="Ament-Velasquez S.L."/>
            <person name="Kruys A."/>
            <person name="Hutchinson M.I."/>
            <person name="Powell A.J."/>
            <person name="Barry K."/>
            <person name="Miller A.N."/>
            <person name="Grigoriev I.V."/>
            <person name="Debuchy R."/>
            <person name="Gladieux P."/>
            <person name="Thoren M.H."/>
            <person name="Johannesson H."/>
        </authorList>
    </citation>
    <scope>NUCLEOTIDE SEQUENCE</scope>
    <source>
        <strain evidence="5">SMH2532-1</strain>
    </source>
</reference>
<keyword evidence="3" id="KW-0472">Membrane</keyword>
<proteinExistence type="predicted"/>
<keyword evidence="1" id="KW-0677">Repeat</keyword>
<dbReference type="InterPro" id="IPR027417">
    <property type="entry name" value="P-loop_NTPase"/>
</dbReference>
<feature type="transmembrane region" description="Helical" evidence="3">
    <location>
        <begin position="1100"/>
        <end position="1124"/>
    </location>
</feature>
<organism evidence="5 6">
    <name type="scientific">Cercophora newfieldiana</name>
    <dbReference type="NCBI Taxonomy" id="92897"/>
    <lineage>
        <taxon>Eukaryota</taxon>
        <taxon>Fungi</taxon>
        <taxon>Dikarya</taxon>
        <taxon>Ascomycota</taxon>
        <taxon>Pezizomycotina</taxon>
        <taxon>Sordariomycetes</taxon>
        <taxon>Sordariomycetidae</taxon>
        <taxon>Sordariales</taxon>
        <taxon>Lasiosphaeriaceae</taxon>
        <taxon>Cercophora</taxon>
    </lineage>
</organism>
<dbReference type="Proteomes" id="UP001174936">
    <property type="component" value="Unassembled WGS sequence"/>
</dbReference>
<comment type="caution">
    <text evidence="5">The sequence shown here is derived from an EMBL/GenBank/DDBJ whole genome shotgun (WGS) entry which is preliminary data.</text>
</comment>
<dbReference type="AlphaFoldDB" id="A0AA39Y2A5"/>
<dbReference type="Gene3D" id="3.40.50.300">
    <property type="entry name" value="P-loop containing nucleotide triphosphate hydrolases"/>
    <property type="match status" value="1"/>
</dbReference>
<dbReference type="Pfam" id="PF24883">
    <property type="entry name" value="NPHP3_N"/>
    <property type="match status" value="1"/>
</dbReference>
<dbReference type="InterPro" id="IPR056884">
    <property type="entry name" value="NPHP3-like_N"/>
</dbReference>
<dbReference type="PANTHER" id="PTHR10039">
    <property type="entry name" value="AMELOGENIN"/>
    <property type="match status" value="1"/>
</dbReference>
<dbReference type="PANTHER" id="PTHR10039:SF17">
    <property type="entry name" value="FUNGAL STAND N-TERMINAL GOODBYE DOMAIN-CONTAINING PROTEIN-RELATED"/>
    <property type="match status" value="1"/>
</dbReference>
<accession>A0AA39Y2A5</accession>
<feature type="region of interest" description="Disordered" evidence="2">
    <location>
        <begin position="306"/>
        <end position="327"/>
    </location>
</feature>
<evidence type="ECO:0000313" key="6">
    <source>
        <dbReference type="Proteomes" id="UP001174936"/>
    </source>
</evidence>
<feature type="transmembrane region" description="Helical" evidence="3">
    <location>
        <begin position="1047"/>
        <end position="1068"/>
    </location>
</feature>
<evidence type="ECO:0000256" key="1">
    <source>
        <dbReference type="ARBA" id="ARBA00022737"/>
    </source>
</evidence>
<dbReference type="SUPFAM" id="SSF52540">
    <property type="entry name" value="P-loop containing nucleoside triphosphate hydrolases"/>
    <property type="match status" value="1"/>
</dbReference>
<dbReference type="EMBL" id="JAULSV010000005">
    <property type="protein sequence ID" value="KAK0644439.1"/>
    <property type="molecule type" value="Genomic_DNA"/>
</dbReference>
<evidence type="ECO:0000259" key="4">
    <source>
        <dbReference type="Pfam" id="PF24883"/>
    </source>
</evidence>
<feature type="transmembrane region" description="Helical" evidence="3">
    <location>
        <begin position="1144"/>
        <end position="1164"/>
    </location>
</feature>
<feature type="transmembrane region" description="Helical" evidence="3">
    <location>
        <begin position="1074"/>
        <end position="1093"/>
    </location>
</feature>
<evidence type="ECO:0000313" key="5">
    <source>
        <dbReference type="EMBL" id="KAK0644439.1"/>
    </source>
</evidence>
<evidence type="ECO:0000256" key="2">
    <source>
        <dbReference type="SAM" id="MobiDB-lite"/>
    </source>
</evidence>
<keyword evidence="6" id="KW-1185">Reference proteome</keyword>
<keyword evidence="3" id="KW-0812">Transmembrane</keyword>